<protein>
    <recommendedName>
        <fullName evidence="9">Phosphate-starvation-inducible E-like protein</fullName>
    </recommendedName>
</protein>
<comment type="subcellular location">
    <subcellularLocation>
        <location evidence="1">Cell membrane</location>
        <topology evidence="1">Multi-pass membrane protein</topology>
    </subcellularLocation>
</comment>
<evidence type="ECO:0000256" key="4">
    <source>
        <dbReference type="ARBA" id="ARBA00022989"/>
    </source>
</evidence>
<gene>
    <name evidence="7" type="ordered locus">Tpen_0193</name>
</gene>
<dbReference type="RefSeq" id="WP_011751868.1">
    <property type="nucleotide sequence ID" value="NC_008698.1"/>
</dbReference>
<reference evidence="8" key="1">
    <citation type="journal article" date="2008" name="J. Bacteriol.">
        <title>Genome sequence of Thermofilum pendens reveals an exceptional loss of biosynthetic pathways without genome reduction.</title>
        <authorList>
            <person name="Anderson I."/>
            <person name="Rodriguez J."/>
            <person name="Susanti D."/>
            <person name="Porat I."/>
            <person name="Reich C."/>
            <person name="Ulrich L.E."/>
            <person name="Elkins J.G."/>
            <person name="Mavromatis K."/>
            <person name="Lykidis A."/>
            <person name="Kim E."/>
            <person name="Thompson L.S."/>
            <person name="Nolan M."/>
            <person name="Land M."/>
            <person name="Copeland A."/>
            <person name="Lapidus A."/>
            <person name="Lucas S."/>
            <person name="Detter C."/>
            <person name="Zhulin I.B."/>
            <person name="Olsen G.J."/>
            <person name="Whitman W."/>
            <person name="Mukhopadhyay B."/>
            <person name="Bristow J."/>
            <person name="Kyrpides N."/>
        </authorList>
    </citation>
    <scope>NUCLEOTIDE SEQUENCE [LARGE SCALE GENOMIC DNA]</scope>
    <source>
        <strain evidence="8">DSM 2475 / Hrk 5</strain>
    </source>
</reference>
<evidence type="ECO:0000256" key="1">
    <source>
        <dbReference type="ARBA" id="ARBA00004651"/>
    </source>
</evidence>
<evidence type="ECO:0000313" key="7">
    <source>
        <dbReference type="EMBL" id="ABL77603.1"/>
    </source>
</evidence>
<dbReference type="KEGG" id="tpe:Tpen_0193"/>
<dbReference type="GO" id="GO:0005886">
    <property type="term" value="C:plasma membrane"/>
    <property type="evidence" value="ECO:0007669"/>
    <property type="project" value="UniProtKB-SubCell"/>
</dbReference>
<dbReference type="OrthoDB" id="379874at2157"/>
<dbReference type="EMBL" id="CP000505">
    <property type="protein sequence ID" value="ABL77603.1"/>
    <property type="molecule type" value="Genomic_DNA"/>
</dbReference>
<dbReference type="EnsemblBacteria" id="ABL77603">
    <property type="protein sequence ID" value="ABL77603"/>
    <property type="gene ID" value="Tpen_0193"/>
</dbReference>
<keyword evidence="8" id="KW-1185">Reference proteome</keyword>
<evidence type="ECO:0000256" key="3">
    <source>
        <dbReference type="ARBA" id="ARBA00022692"/>
    </source>
</evidence>
<keyword evidence="3 6" id="KW-0812">Transmembrane</keyword>
<keyword evidence="5 6" id="KW-0472">Membrane</keyword>
<feature type="transmembrane region" description="Helical" evidence="6">
    <location>
        <begin position="53"/>
        <end position="70"/>
    </location>
</feature>
<feature type="transmembrane region" description="Helical" evidence="6">
    <location>
        <begin position="112"/>
        <end position="129"/>
    </location>
</feature>
<dbReference type="AlphaFoldDB" id="A1RWM3"/>
<dbReference type="Pfam" id="PF06146">
    <property type="entry name" value="PsiE"/>
    <property type="match status" value="1"/>
</dbReference>
<organism evidence="7 8">
    <name type="scientific">Thermofilum pendens (strain DSM 2475 / Hrk 5)</name>
    <dbReference type="NCBI Taxonomy" id="368408"/>
    <lineage>
        <taxon>Archaea</taxon>
        <taxon>Thermoproteota</taxon>
        <taxon>Thermoprotei</taxon>
        <taxon>Thermofilales</taxon>
        <taxon>Thermofilaceae</taxon>
        <taxon>Thermofilum</taxon>
    </lineage>
</organism>
<accession>A1RWM3</accession>
<dbReference type="InterPro" id="IPR020948">
    <property type="entry name" value="P_starv_induced_PsiE-like"/>
</dbReference>
<sequence length="141" mass="15870">MERRVARWSQLFITVLELAIAIILGVAVLLSLYKLASEAVKIAVTATFDRQHFVTFLDESLLMIVSIDLMRTLVGGIVEKRISVIIVLEAALIFIVREIITMELKAVSETRLLLYVVVFAALFISWIFAGRQAKVYGQDEI</sequence>
<evidence type="ECO:0000313" key="8">
    <source>
        <dbReference type="Proteomes" id="UP000000641"/>
    </source>
</evidence>
<keyword evidence="4 6" id="KW-1133">Transmembrane helix</keyword>
<dbReference type="HOGENOM" id="CLU_1821113_0_0_2"/>
<feature type="transmembrane region" description="Helical" evidence="6">
    <location>
        <begin position="82"/>
        <end position="100"/>
    </location>
</feature>
<evidence type="ECO:0000256" key="5">
    <source>
        <dbReference type="ARBA" id="ARBA00023136"/>
    </source>
</evidence>
<dbReference type="GeneID" id="4600802"/>
<evidence type="ECO:0000256" key="6">
    <source>
        <dbReference type="SAM" id="Phobius"/>
    </source>
</evidence>
<evidence type="ECO:0000256" key="2">
    <source>
        <dbReference type="ARBA" id="ARBA00022475"/>
    </source>
</evidence>
<dbReference type="eggNOG" id="arCOG07465">
    <property type="taxonomic scope" value="Archaea"/>
</dbReference>
<dbReference type="Proteomes" id="UP000000641">
    <property type="component" value="Chromosome"/>
</dbReference>
<feature type="transmembrane region" description="Helical" evidence="6">
    <location>
        <begin position="12"/>
        <end position="33"/>
    </location>
</feature>
<proteinExistence type="predicted"/>
<evidence type="ECO:0008006" key="9">
    <source>
        <dbReference type="Google" id="ProtNLM"/>
    </source>
</evidence>
<keyword evidence="2" id="KW-1003">Cell membrane</keyword>
<name>A1RWM3_THEPD</name>